<feature type="non-terminal residue" evidence="1">
    <location>
        <position position="115"/>
    </location>
</feature>
<organism evidence="1 2">
    <name type="scientific">Dryococelus australis</name>
    <dbReference type="NCBI Taxonomy" id="614101"/>
    <lineage>
        <taxon>Eukaryota</taxon>
        <taxon>Metazoa</taxon>
        <taxon>Ecdysozoa</taxon>
        <taxon>Arthropoda</taxon>
        <taxon>Hexapoda</taxon>
        <taxon>Insecta</taxon>
        <taxon>Pterygota</taxon>
        <taxon>Neoptera</taxon>
        <taxon>Polyneoptera</taxon>
        <taxon>Phasmatodea</taxon>
        <taxon>Verophasmatodea</taxon>
        <taxon>Anareolatae</taxon>
        <taxon>Phasmatidae</taxon>
        <taxon>Eurycanthinae</taxon>
        <taxon>Dryococelus</taxon>
    </lineage>
</organism>
<accession>A0ABQ9ILK7</accession>
<reference evidence="1 2" key="1">
    <citation type="submission" date="2023-02" db="EMBL/GenBank/DDBJ databases">
        <title>LHISI_Scaffold_Assembly.</title>
        <authorList>
            <person name="Stuart O.P."/>
            <person name="Cleave R."/>
            <person name="Magrath M.J.L."/>
            <person name="Mikheyev A.S."/>
        </authorList>
    </citation>
    <scope>NUCLEOTIDE SEQUENCE [LARGE SCALE GENOMIC DNA]</scope>
    <source>
        <strain evidence="1">Daus_M_001</strain>
        <tissue evidence="1">Leg muscle</tissue>
    </source>
</reference>
<keyword evidence="2" id="KW-1185">Reference proteome</keyword>
<comment type="caution">
    <text evidence="1">The sequence shown here is derived from an EMBL/GenBank/DDBJ whole genome shotgun (WGS) entry which is preliminary data.</text>
</comment>
<evidence type="ECO:0000313" key="2">
    <source>
        <dbReference type="Proteomes" id="UP001159363"/>
    </source>
</evidence>
<gene>
    <name evidence="1" type="ORF">PR048_002562</name>
</gene>
<dbReference type="Proteomes" id="UP001159363">
    <property type="component" value="Chromosome 1"/>
</dbReference>
<protein>
    <submittedName>
        <fullName evidence="1">Uncharacterized protein</fullName>
    </submittedName>
</protein>
<proteinExistence type="predicted"/>
<dbReference type="EMBL" id="JARBHB010000001">
    <property type="protein sequence ID" value="KAJ8897216.1"/>
    <property type="molecule type" value="Genomic_DNA"/>
</dbReference>
<name>A0ABQ9ILK7_9NEOP</name>
<sequence length="115" mass="13440">MKQRILPLFDHIPAFNRMDNSGNEFLRAVQDMAREKKTDSKLAMALGAQYKEFTLAALKVIRLPFVDNERLLRQYNSVVNDRRQNLKDENTVMFTMLSFHDLTVDFLQAAERTCL</sequence>
<evidence type="ECO:0000313" key="1">
    <source>
        <dbReference type="EMBL" id="KAJ8897216.1"/>
    </source>
</evidence>